<feature type="binding site" evidence="5">
    <location>
        <begin position="225"/>
        <end position="229"/>
    </location>
    <ligand>
        <name>FAD</name>
        <dbReference type="ChEBI" id="CHEBI:57692"/>
    </ligand>
</feature>
<dbReference type="InterPro" id="IPR006050">
    <property type="entry name" value="DNA_photolyase_N"/>
</dbReference>
<accession>A0A6V6Z0I1</accession>
<evidence type="ECO:0000256" key="5">
    <source>
        <dbReference type="PIRSR" id="PIRSR602081-1"/>
    </source>
</evidence>
<dbReference type="InterPro" id="IPR036155">
    <property type="entry name" value="Crypto/Photolyase_N_sf"/>
</dbReference>
<comment type="cofactor">
    <cofactor evidence="1">
        <name>(6R)-5,10-methylene-5,6,7,8-tetrahydrofolate</name>
        <dbReference type="ChEBI" id="CHEBI:15636"/>
    </cofactor>
</comment>
<dbReference type="PROSITE" id="PS00394">
    <property type="entry name" value="DNA_PHOTOLYASES_1_1"/>
    <property type="match status" value="1"/>
</dbReference>
<evidence type="ECO:0000256" key="2">
    <source>
        <dbReference type="ARBA" id="ARBA00022630"/>
    </source>
</evidence>
<dbReference type="InterPro" id="IPR002081">
    <property type="entry name" value="Cryptochrome/DNA_photolyase_1"/>
</dbReference>
<dbReference type="GO" id="GO:0009416">
    <property type="term" value="P:response to light stimulus"/>
    <property type="evidence" value="ECO:0007669"/>
    <property type="project" value="TreeGrafter"/>
</dbReference>
<feature type="binding site" evidence="5">
    <location>
        <position position="253"/>
    </location>
    <ligand>
        <name>FAD</name>
        <dbReference type="ChEBI" id="CHEBI:57692"/>
    </ligand>
</feature>
<gene>
    <name evidence="9" type="ORF">FLAT13_02655</name>
</gene>
<dbReference type="SUPFAM" id="SSF48173">
    <property type="entry name" value="Cryptochrome/photolyase FAD-binding domain"/>
    <property type="match status" value="1"/>
</dbReference>
<dbReference type="SUPFAM" id="SSF52425">
    <property type="entry name" value="Cryptochrome/photolyase, N-terminal domain"/>
    <property type="match status" value="1"/>
</dbReference>
<evidence type="ECO:0000256" key="3">
    <source>
        <dbReference type="ARBA" id="ARBA00022827"/>
    </source>
</evidence>
<dbReference type="GO" id="GO:0006950">
    <property type="term" value="P:response to stress"/>
    <property type="evidence" value="ECO:0007669"/>
    <property type="project" value="UniProtKB-ARBA"/>
</dbReference>
<dbReference type="PROSITE" id="PS00691">
    <property type="entry name" value="DNA_PHOTOLYASES_1_2"/>
    <property type="match status" value="1"/>
</dbReference>
<keyword evidence="4 7" id="KW-0157">Chromophore</keyword>
<dbReference type="GO" id="GO:0071949">
    <property type="term" value="F:FAD binding"/>
    <property type="evidence" value="ECO:0007669"/>
    <property type="project" value="TreeGrafter"/>
</dbReference>
<keyword evidence="3 5" id="KW-0274">FAD</keyword>
<dbReference type="InterPro" id="IPR014729">
    <property type="entry name" value="Rossmann-like_a/b/a_fold"/>
</dbReference>
<name>A0A6V6Z0I1_9FLAO</name>
<evidence type="ECO:0000256" key="6">
    <source>
        <dbReference type="PIRSR" id="PIRSR602081-2"/>
    </source>
</evidence>
<dbReference type="Gene3D" id="3.40.50.620">
    <property type="entry name" value="HUPs"/>
    <property type="match status" value="1"/>
</dbReference>
<dbReference type="Gene3D" id="1.25.40.80">
    <property type="match status" value="1"/>
</dbReference>
<feature type="site" description="Electron transfer via tryptophanyl radical" evidence="6">
    <location>
        <position position="340"/>
    </location>
</feature>
<dbReference type="PROSITE" id="PS51645">
    <property type="entry name" value="PHR_CRY_ALPHA_BETA"/>
    <property type="match status" value="1"/>
</dbReference>
<dbReference type="EMBL" id="CAIJDP010000070">
    <property type="protein sequence ID" value="CAD0005241.1"/>
    <property type="molecule type" value="Genomic_DNA"/>
</dbReference>
<evidence type="ECO:0000256" key="4">
    <source>
        <dbReference type="ARBA" id="ARBA00022991"/>
    </source>
</evidence>
<dbReference type="AlphaFoldDB" id="A0A6V6Z0I1"/>
<dbReference type="Pfam" id="PF00875">
    <property type="entry name" value="DNA_photolyase"/>
    <property type="match status" value="1"/>
</dbReference>
<proteinExistence type="inferred from homology"/>
<comment type="caution">
    <text evidence="9">The sequence shown here is derived from an EMBL/GenBank/DDBJ whole genome shotgun (WGS) entry which is preliminary data.</text>
</comment>
<evidence type="ECO:0000313" key="9">
    <source>
        <dbReference type="EMBL" id="CAD0005241.1"/>
    </source>
</evidence>
<dbReference type="Gene3D" id="1.10.579.10">
    <property type="entry name" value="DNA Cyclobutane Dipyrimidine Photolyase, subunit A, domain 3"/>
    <property type="match status" value="1"/>
</dbReference>
<organism evidence="9 10">
    <name type="scientific">Flavobacterium salmonis</name>
    <dbReference type="NCBI Taxonomy" id="2654844"/>
    <lineage>
        <taxon>Bacteria</taxon>
        <taxon>Pseudomonadati</taxon>
        <taxon>Bacteroidota</taxon>
        <taxon>Flavobacteriia</taxon>
        <taxon>Flavobacteriales</taxon>
        <taxon>Flavobacteriaceae</taxon>
        <taxon>Flavobacterium</taxon>
    </lineage>
</organism>
<evidence type="ECO:0000313" key="10">
    <source>
        <dbReference type="Proteomes" id="UP000530060"/>
    </source>
</evidence>
<dbReference type="InterPro" id="IPR018394">
    <property type="entry name" value="DNA_photolyase_1_CS_C"/>
</dbReference>
<feature type="domain" description="Photolyase/cryptochrome alpha/beta" evidence="8">
    <location>
        <begin position="5"/>
        <end position="134"/>
    </location>
</feature>
<feature type="site" description="Electron transfer via tryptophanyl radical" evidence="6">
    <location>
        <position position="287"/>
    </location>
</feature>
<comment type="similarity">
    <text evidence="7">Belongs to the DNA photolyase family.</text>
</comment>
<reference evidence="9 10" key="1">
    <citation type="submission" date="2020-06" db="EMBL/GenBank/DDBJ databases">
        <authorList>
            <person name="Criscuolo A."/>
        </authorList>
    </citation>
    <scope>NUCLEOTIDE SEQUENCE [LARGE SCALE GENOMIC DNA]</scope>
    <source>
        <strain evidence="10">CIP 111411</strain>
    </source>
</reference>
<feature type="site" description="Electron transfer via tryptophanyl radical" evidence="6">
    <location>
        <position position="363"/>
    </location>
</feature>
<protein>
    <submittedName>
        <fullName evidence="9">Deoxyribodipyrimidine photolyase</fullName>
    </submittedName>
</protein>
<keyword evidence="10" id="KW-1185">Reference proteome</keyword>
<keyword evidence="2 5" id="KW-0285">Flavoprotein</keyword>
<evidence type="ECO:0000256" key="1">
    <source>
        <dbReference type="ARBA" id="ARBA00001932"/>
    </source>
</evidence>
<evidence type="ECO:0000256" key="7">
    <source>
        <dbReference type="RuleBase" id="RU004182"/>
    </source>
</evidence>
<dbReference type="GO" id="GO:0006139">
    <property type="term" value="P:nucleobase-containing compound metabolic process"/>
    <property type="evidence" value="ECO:0007669"/>
    <property type="project" value="UniProtKB-ARBA"/>
</dbReference>
<dbReference type="PANTHER" id="PTHR11455:SF9">
    <property type="entry name" value="CRYPTOCHROME CIRCADIAN CLOCK 5 ISOFORM X1"/>
    <property type="match status" value="1"/>
</dbReference>
<dbReference type="Proteomes" id="UP000530060">
    <property type="component" value="Unassembled WGS sequence"/>
</dbReference>
<sequence>MAKQKVTLFWFRRDLRLEDNTALFHALQSDFPVIPLFIFDDEILENLPKDDARVSFIYDSLEKINKELKTIDSSLLIKKGKTFEVWNSLIAEFDIQNVFFNKDYEPYAIKRDLAIGKVLKQNNIESFSFKDHVIFEEKEITKADGLPYTIYTPYKNKWLENYHLSGQAPEYDTKPLLSSFVKKQFPFPELSQIGFEISTIKVLPHNLTQIGNYKEIRDFPALDGTSYLSPHLRFGTVSIRKLVNWANRKNQTFLSELIWREFFIQILFSFPKCVNHNFKSAYDGIQWRNNEDDFKRWCSGTTGYPMVDAGMRQLNETGYMHNRVRMVVASFLCKHLLINWQWGEAYFAEKLLDFELASNVGNWQWAAGTGCDAAPYFRVFNPEIQLKKFDEKGIYIRKWIPEFDFGYNEPMVDHAFARDRAIATYKEGIIK</sequence>
<comment type="cofactor">
    <cofactor evidence="5">
        <name>FAD</name>
        <dbReference type="ChEBI" id="CHEBI:57692"/>
    </cofactor>
    <text evidence="5">Binds 1 FAD per subunit.</text>
</comment>
<dbReference type="PANTHER" id="PTHR11455">
    <property type="entry name" value="CRYPTOCHROME"/>
    <property type="match status" value="1"/>
</dbReference>
<keyword evidence="9" id="KW-0456">Lyase</keyword>
<dbReference type="GO" id="GO:0003904">
    <property type="term" value="F:deoxyribodipyrimidine photo-lyase activity"/>
    <property type="evidence" value="ECO:0007669"/>
    <property type="project" value="TreeGrafter"/>
</dbReference>
<feature type="binding site" evidence="5">
    <location>
        <position position="213"/>
    </location>
    <ligand>
        <name>FAD</name>
        <dbReference type="ChEBI" id="CHEBI:57692"/>
    </ligand>
</feature>
<dbReference type="GO" id="GO:0003677">
    <property type="term" value="F:DNA binding"/>
    <property type="evidence" value="ECO:0007669"/>
    <property type="project" value="TreeGrafter"/>
</dbReference>
<dbReference type="PRINTS" id="PR00147">
    <property type="entry name" value="DNAPHOTLYASE"/>
</dbReference>
<dbReference type="InterPro" id="IPR036134">
    <property type="entry name" value="Crypto/Photolyase_FAD-like_sf"/>
</dbReference>
<dbReference type="RefSeq" id="WP_180909188.1">
    <property type="nucleotide sequence ID" value="NZ_CAIJDP010000070.1"/>
</dbReference>
<dbReference type="Pfam" id="PF03441">
    <property type="entry name" value="FAD_binding_7"/>
    <property type="match status" value="1"/>
</dbReference>
<dbReference type="InterPro" id="IPR005101">
    <property type="entry name" value="Cryptochr/Photolyase_FAD-bd"/>
</dbReference>
<feature type="binding site" evidence="5">
    <location>
        <begin position="256"/>
        <end position="263"/>
    </location>
    <ligand>
        <name>FAD</name>
        <dbReference type="ChEBI" id="CHEBI:57692"/>
    </ligand>
</feature>
<evidence type="ECO:0000259" key="8">
    <source>
        <dbReference type="PROSITE" id="PS51645"/>
    </source>
</evidence>